<comment type="caution">
    <text evidence="1">The sequence shown here is derived from an EMBL/GenBank/DDBJ whole genome shotgun (WGS) entry which is preliminary data.</text>
</comment>
<sequence>MHFERTLATDHGLQIPRKNLGNFVPFKNGLCPGCSQLSFEYCVFFCSTTWKVTFMQLTHLFNVATSPVYYKEQVVYQVEAFIVLQHVTYCIFYTLYLY</sequence>
<dbReference type="AlphaFoldDB" id="A0AAV8WF48"/>
<protein>
    <submittedName>
        <fullName evidence="1">Uncharacterized protein</fullName>
    </submittedName>
</protein>
<reference evidence="1 2" key="1">
    <citation type="journal article" date="2023" name="Insect Mol. Biol.">
        <title>Genome sequencing provides insights into the evolution of gene families encoding plant cell wall-degrading enzymes in longhorned beetles.</title>
        <authorList>
            <person name="Shin N.R."/>
            <person name="Okamura Y."/>
            <person name="Kirsch R."/>
            <person name="Pauchet Y."/>
        </authorList>
    </citation>
    <scope>NUCLEOTIDE SEQUENCE [LARGE SCALE GENOMIC DNA]</scope>
    <source>
        <strain evidence="1">EAD_L_NR</strain>
    </source>
</reference>
<keyword evidence="2" id="KW-1185">Reference proteome</keyword>
<dbReference type="EMBL" id="JANEYG010000002">
    <property type="protein sequence ID" value="KAJ8925078.1"/>
    <property type="molecule type" value="Genomic_DNA"/>
</dbReference>
<evidence type="ECO:0000313" key="2">
    <source>
        <dbReference type="Proteomes" id="UP001159042"/>
    </source>
</evidence>
<gene>
    <name evidence="1" type="ORF">NQ315_001250</name>
</gene>
<name>A0AAV8WF48_9CUCU</name>
<dbReference type="Proteomes" id="UP001159042">
    <property type="component" value="Unassembled WGS sequence"/>
</dbReference>
<accession>A0AAV8WF48</accession>
<evidence type="ECO:0000313" key="1">
    <source>
        <dbReference type="EMBL" id="KAJ8925078.1"/>
    </source>
</evidence>
<proteinExistence type="predicted"/>
<organism evidence="1 2">
    <name type="scientific">Exocentrus adspersus</name>
    <dbReference type="NCBI Taxonomy" id="1586481"/>
    <lineage>
        <taxon>Eukaryota</taxon>
        <taxon>Metazoa</taxon>
        <taxon>Ecdysozoa</taxon>
        <taxon>Arthropoda</taxon>
        <taxon>Hexapoda</taxon>
        <taxon>Insecta</taxon>
        <taxon>Pterygota</taxon>
        <taxon>Neoptera</taxon>
        <taxon>Endopterygota</taxon>
        <taxon>Coleoptera</taxon>
        <taxon>Polyphaga</taxon>
        <taxon>Cucujiformia</taxon>
        <taxon>Chrysomeloidea</taxon>
        <taxon>Cerambycidae</taxon>
        <taxon>Lamiinae</taxon>
        <taxon>Acanthocinini</taxon>
        <taxon>Exocentrus</taxon>
    </lineage>
</organism>